<protein>
    <submittedName>
        <fullName evidence="3">Uncharacterized protein</fullName>
    </submittedName>
</protein>
<dbReference type="EMBL" id="BLAL01000191">
    <property type="protein sequence ID" value="GES89695.1"/>
    <property type="molecule type" value="Genomic_DNA"/>
</dbReference>
<sequence length="177" mass="19618">MQAFIRISYLLSGGSKLLNFRGQLMKRSFTSTSIARDATAQESSSSTKIGTSVQPTRKPIGGFRGGLIGFLVGLTVAGGAGYHYLFDEYNTASKLLLSSVEELQKSTNKVRDYTQKIERIELELKALQMSAATIDQIKELRSEVRQLYDSLHIEDLELKARINGIEQDVQAGIKKVK</sequence>
<keyword evidence="2" id="KW-1133">Transmembrane helix</keyword>
<feature type="transmembrane region" description="Helical" evidence="2">
    <location>
        <begin position="67"/>
        <end position="86"/>
    </location>
</feature>
<dbReference type="AlphaFoldDB" id="A0A8H3LP60"/>
<accession>A0A8H3LP60</accession>
<dbReference type="OrthoDB" id="5331396at2759"/>
<dbReference type="PANTHER" id="PTHR37849">
    <property type="entry name" value="YALI0E11605P"/>
    <property type="match status" value="1"/>
</dbReference>
<comment type="caution">
    <text evidence="3">The sequence shown here is derived from an EMBL/GenBank/DDBJ whole genome shotgun (WGS) entry which is preliminary data.</text>
</comment>
<keyword evidence="1" id="KW-0175">Coiled coil</keyword>
<evidence type="ECO:0000256" key="1">
    <source>
        <dbReference type="SAM" id="Coils"/>
    </source>
</evidence>
<keyword evidence="2" id="KW-0472">Membrane</keyword>
<dbReference type="PANTHER" id="PTHR37849:SF1">
    <property type="entry name" value="YALI0E11605P"/>
    <property type="match status" value="1"/>
</dbReference>
<evidence type="ECO:0000256" key="2">
    <source>
        <dbReference type="SAM" id="Phobius"/>
    </source>
</evidence>
<feature type="coiled-coil region" evidence="1">
    <location>
        <begin position="103"/>
        <end position="130"/>
    </location>
</feature>
<proteinExistence type="predicted"/>
<name>A0A8H3LP60_9GLOM</name>
<keyword evidence="2" id="KW-0812">Transmembrane</keyword>
<evidence type="ECO:0000313" key="4">
    <source>
        <dbReference type="Proteomes" id="UP000615446"/>
    </source>
</evidence>
<dbReference type="Proteomes" id="UP000615446">
    <property type="component" value="Unassembled WGS sequence"/>
</dbReference>
<gene>
    <name evidence="3" type="ORF">RCL2_001658300</name>
</gene>
<organism evidence="3 4">
    <name type="scientific">Rhizophagus clarus</name>
    <dbReference type="NCBI Taxonomy" id="94130"/>
    <lineage>
        <taxon>Eukaryota</taxon>
        <taxon>Fungi</taxon>
        <taxon>Fungi incertae sedis</taxon>
        <taxon>Mucoromycota</taxon>
        <taxon>Glomeromycotina</taxon>
        <taxon>Glomeromycetes</taxon>
        <taxon>Glomerales</taxon>
        <taxon>Glomeraceae</taxon>
        <taxon>Rhizophagus</taxon>
    </lineage>
</organism>
<evidence type="ECO:0000313" key="3">
    <source>
        <dbReference type="EMBL" id="GES89695.1"/>
    </source>
</evidence>
<reference evidence="3" key="1">
    <citation type="submission" date="2019-10" db="EMBL/GenBank/DDBJ databases">
        <title>Conservation and host-specific expression of non-tandemly repeated heterogenous ribosome RNA gene in arbuscular mycorrhizal fungi.</title>
        <authorList>
            <person name="Maeda T."/>
            <person name="Kobayashi Y."/>
            <person name="Nakagawa T."/>
            <person name="Ezawa T."/>
            <person name="Yamaguchi K."/>
            <person name="Bino T."/>
            <person name="Nishimoto Y."/>
            <person name="Shigenobu S."/>
            <person name="Kawaguchi M."/>
        </authorList>
    </citation>
    <scope>NUCLEOTIDE SEQUENCE</scope>
    <source>
        <strain evidence="3">HR1</strain>
    </source>
</reference>